<gene>
    <name evidence="1" type="ORF">SBAD_LOCUS1768</name>
</gene>
<dbReference type="AlphaFoldDB" id="A0A183IDS4"/>
<reference evidence="3" key="1">
    <citation type="submission" date="2016-06" db="UniProtKB">
        <authorList>
            <consortium name="WormBaseParasite"/>
        </authorList>
    </citation>
    <scope>IDENTIFICATION</scope>
</reference>
<keyword evidence="2" id="KW-1185">Reference proteome</keyword>
<dbReference type="EMBL" id="UZAM01006947">
    <property type="protein sequence ID" value="VDO95432.1"/>
    <property type="molecule type" value="Genomic_DNA"/>
</dbReference>
<accession>A0A183IDS4</accession>
<proteinExistence type="predicted"/>
<protein>
    <submittedName>
        <fullName evidence="1 3">Uncharacterized protein</fullName>
    </submittedName>
</protein>
<organism evidence="3">
    <name type="scientific">Soboliphyme baturini</name>
    <dbReference type="NCBI Taxonomy" id="241478"/>
    <lineage>
        <taxon>Eukaryota</taxon>
        <taxon>Metazoa</taxon>
        <taxon>Ecdysozoa</taxon>
        <taxon>Nematoda</taxon>
        <taxon>Enoplea</taxon>
        <taxon>Dorylaimia</taxon>
        <taxon>Dioctophymatida</taxon>
        <taxon>Dioctophymatoidea</taxon>
        <taxon>Soboliphymatidae</taxon>
        <taxon>Soboliphyme</taxon>
    </lineage>
</organism>
<evidence type="ECO:0000313" key="2">
    <source>
        <dbReference type="Proteomes" id="UP000270296"/>
    </source>
</evidence>
<evidence type="ECO:0000313" key="3">
    <source>
        <dbReference type="WBParaSite" id="SBAD_0000185601-mRNA-1"/>
    </source>
</evidence>
<reference evidence="1 2" key="2">
    <citation type="submission" date="2018-11" db="EMBL/GenBank/DDBJ databases">
        <authorList>
            <consortium name="Pathogen Informatics"/>
        </authorList>
    </citation>
    <scope>NUCLEOTIDE SEQUENCE [LARGE SCALE GENOMIC DNA]</scope>
</reference>
<dbReference type="WBParaSite" id="SBAD_0000185601-mRNA-1">
    <property type="protein sequence ID" value="SBAD_0000185601-mRNA-1"/>
    <property type="gene ID" value="SBAD_0000185601"/>
</dbReference>
<name>A0A183IDS4_9BILA</name>
<dbReference type="Proteomes" id="UP000270296">
    <property type="component" value="Unassembled WGS sequence"/>
</dbReference>
<evidence type="ECO:0000313" key="1">
    <source>
        <dbReference type="EMBL" id="VDO95432.1"/>
    </source>
</evidence>
<sequence>MDSVADSVTVARLDCIVKRRSMTQCNVQNVACSRPNGLKTSGVTRRGWRKAGHLPQPAVSKPARRLPSATATAAAAFRDVLM</sequence>